<dbReference type="eggNOG" id="COG0524">
    <property type="taxonomic scope" value="Bacteria"/>
</dbReference>
<dbReference type="GO" id="GO:0019698">
    <property type="term" value="P:D-galacturonate catabolic process"/>
    <property type="evidence" value="ECO:0007669"/>
    <property type="project" value="TreeGrafter"/>
</dbReference>
<evidence type="ECO:0000256" key="2">
    <source>
        <dbReference type="ARBA" id="ARBA00022679"/>
    </source>
</evidence>
<keyword evidence="2 5" id="KW-0808">Transferase</keyword>
<proteinExistence type="inferred from homology"/>
<dbReference type="Pfam" id="PF00294">
    <property type="entry name" value="PfkB"/>
    <property type="match status" value="1"/>
</dbReference>
<dbReference type="PANTHER" id="PTHR43085:SF15">
    <property type="entry name" value="2-DEHYDRO-3-DEOXYGLUCONOKINASE"/>
    <property type="match status" value="1"/>
</dbReference>
<comment type="caution">
    <text evidence="5">The sequence shown here is derived from an EMBL/GenBank/DDBJ whole genome shotgun (WGS) entry which is preliminary data.</text>
</comment>
<gene>
    <name evidence="5" type="ORF">thalar_02690</name>
</gene>
<evidence type="ECO:0000259" key="4">
    <source>
        <dbReference type="Pfam" id="PF00294"/>
    </source>
</evidence>
<evidence type="ECO:0000313" key="6">
    <source>
        <dbReference type="Proteomes" id="UP000015351"/>
    </source>
</evidence>
<feature type="domain" description="Carbohydrate kinase PfkB" evidence="4">
    <location>
        <begin position="12"/>
        <end position="280"/>
    </location>
</feature>
<dbReference type="Proteomes" id="UP000015351">
    <property type="component" value="Unassembled WGS sequence"/>
</dbReference>
<comment type="similarity">
    <text evidence="1">Belongs to the carbohydrate kinase PfkB family.</text>
</comment>
<keyword evidence="3 5" id="KW-0418">Kinase</keyword>
<dbReference type="PATRIC" id="fig|1123360.3.peg.2666"/>
<dbReference type="CDD" id="cd01166">
    <property type="entry name" value="KdgK"/>
    <property type="match status" value="1"/>
</dbReference>
<reference evidence="6" key="1">
    <citation type="journal article" date="2013" name="Stand. Genomic Sci.">
        <title>Genome sequence of the Litoreibacter arenae type strain (DSM 19593(T)), a member of the Roseobacter clade isolated from sea sand.</title>
        <authorList>
            <person name="Riedel T."/>
            <person name="Fiebig A."/>
            <person name="Petersen J."/>
            <person name="Gronow S."/>
            <person name="Kyrpides N.C."/>
            <person name="Goker M."/>
            <person name="Klenk H.P."/>
        </authorList>
    </citation>
    <scope>NUCLEOTIDE SEQUENCE [LARGE SCALE GENOMIC DNA]</scope>
    <source>
        <strain evidence="6">DSM 19593</strain>
    </source>
</reference>
<dbReference type="InterPro" id="IPR050306">
    <property type="entry name" value="PfkB_Carbo_kinase"/>
</dbReference>
<keyword evidence="6" id="KW-1185">Reference proteome</keyword>
<dbReference type="HOGENOM" id="CLU_027634_8_0_5"/>
<protein>
    <submittedName>
        <fullName evidence="5">2-dehydro-3-deoxygluconate kinase</fullName>
        <ecNumber evidence="5">2.7.1.45</ecNumber>
    </submittedName>
</protein>
<dbReference type="GO" id="GO:0006974">
    <property type="term" value="P:DNA damage response"/>
    <property type="evidence" value="ECO:0007669"/>
    <property type="project" value="TreeGrafter"/>
</dbReference>
<organism evidence="5 6">
    <name type="scientific">Litoreibacter arenae DSM 19593</name>
    <dbReference type="NCBI Taxonomy" id="1123360"/>
    <lineage>
        <taxon>Bacteria</taxon>
        <taxon>Pseudomonadati</taxon>
        <taxon>Pseudomonadota</taxon>
        <taxon>Alphaproteobacteria</taxon>
        <taxon>Rhodobacterales</taxon>
        <taxon>Roseobacteraceae</taxon>
        <taxon>Litoreibacter</taxon>
    </lineage>
</organism>
<dbReference type="SUPFAM" id="SSF53613">
    <property type="entry name" value="Ribokinase-like"/>
    <property type="match status" value="1"/>
</dbReference>
<dbReference type="GO" id="GO:0042840">
    <property type="term" value="P:D-glucuronate catabolic process"/>
    <property type="evidence" value="ECO:0007669"/>
    <property type="project" value="TreeGrafter"/>
</dbReference>
<dbReference type="GO" id="GO:0005829">
    <property type="term" value="C:cytosol"/>
    <property type="evidence" value="ECO:0007669"/>
    <property type="project" value="TreeGrafter"/>
</dbReference>
<dbReference type="AlphaFoldDB" id="S9Q6G3"/>
<dbReference type="PANTHER" id="PTHR43085">
    <property type="entry name" value="HEXOKINASE FAMILY MEMBER"/>
    <property type="match status" value="1"/>
</dbReference>
<evidence type="ECO:0000313" key="5">
    <source>
        <dbReference type="EMBL" id="EPX76971.1"/>
    </source>
</evidence>
<accession>S9Q6G3</accession>
<dbReference type="STRING" id="1123360.thalar_02690"/>
<dbReference type="InterPro" id="IPR029056">
    <property type="entry name" value="Ribokinase-like"/>
</dbReference>
<evidence type="ECO:0000256" key="1">
    <source>
        <dbReference type="ARBA" id="ARBA00010688"/>
    </source>
</evidence>
<dbReference type="InterPro" id="IPR011611">
    <property type="entry name" value="PfkB_dom"/>
</dbReference>
<dbReference type="EC" id="2.7.1.45" evidence="5"/>
<dbReference type="EMBL" id="AONI01000015">
    <property type="protein sequence ID" value="EPX76971.1"/>
    <property type="molecule type" value="Genomic_DNA"/>
</dbReference>
<name>S9Q6G3_9RHOB</name>
<evidence type="ECO:0000256" key="3">
    <source>
        <dbReference type="ARBA" id="ARBA00022777"/>
    </source>
</evidence>
<dbReference type="Gene3D" id="3.40.1190.20">
    <property type="match status" value="1"/>
</dbReference>
<sequence>MVEMAPAENGLYSMGFAGDTFNTCWYLRRQRPDWAVDYVTAVGRDAVSDRMVSMLADAGLGTEHVQRRDDRTVGLYMIELQDGERSFSYWRGQAAARLLAEDAAPLARAFEGAGIVYFSGITLGVLEGQGRKVLLEQVAQARAAGCKVAFDSNLRPRLWDSETQMCDAVMEAASVADIVLPSYDDEAAYFGDDGPQGTMQRYLDAGVSCVVVKNGGGPVEYIDNGTRGQFTPQAAARVVDSTAAGDSFNAGFFAALDHGVAAGVEAGSALAGKVIQGRGALVDV</sequence>
<dbReference type="GO" id="GO:0008673">
    <property type="term" value="F:2-dehydro-3-deoxygluconokinase activity"/>
    <property type="evidence" value="ECO:0007669"/>
    <property type="project" value="UniProtKB-EC"/>
</dbReference>